<accession>A0A550CH01</accession>
<dbReference type="OrthoDB" id="2788229at2759"/>
<organism evidence="1 2">
    <name type="scientific">Schizophyllum amplum</name>
    <dbReference type="NCBI Taxonomy" id="97359"/>
    <lineage>
        <taxon>Eukaryota</taxon>
        <taxon>Fungi</taxon>
        <taxon>Dikarya</taxon>
        <taxon>Basidiomycota</taxon>
        <taxon>Agaricomycotina</taxon>
        <taxon>Agaricomycetes</taxon>
        <taxon>Agaricomycetidae</taxon>
        <taxon>Agaricales</taxon>
        <taxon>Schizophyllaceae</taxon>
        <taxon>Schizophyllum</taxon>
    </lineage>
</organism>
<sequence length="357" mass="39897">MTLDDHSYPSLPSELIDAVVDELIVDKDIPSLQKFALSHRSVVPKIQKFLFSDIELGMLQTHAVNEGQLPLAPAQKLYDAFQATPHLAEYVDTLALVIVNPSASADDNGESVARILPLLQNVRSLSIESRCSGRVLPDAVAKALALPSVTELRTSWVQLWLSLPSAFPSLRSLFCDNTEWIAILGFPNTIRMLQLCQETLQHLEACPPSRCPVIAALRYNLALHTRLRCLVIHRMVFYSPAFWMWLLETLSSVQYLHTLCIDFLVLNLTESDINKIVDSDKPMWNQLDEVLGSSHGRFEQVDICIRPQSGKLHGCAEARKLLGTLLTCTNESSSLSINIDEEATSPDLDYDPKFTME</sequence>
<dbReference type="AlphaFoldDB" id="A0A550CH01"/>
<dbReference type="EMBL" id="VDMD01000008">
    <property type="protein sequence ID" value="TRM64054.1"/>
    <property type="molecule type" value="Genomic_DNA"/>
</dbReference>
<comment type="caution">
    <text evidence="1">The sequence shown here is derived from an EMBL/GenBank/DDBJ whole genome shotgun (WGS) entry which is preliminary data.</text>
</comment>
<reference evidence="1 2" key="1">
    <citation type="journal article" date="2019" name="New Phytol.">
        <title>Comparative genomics reveals unique wood-decay strategies and fruiting body development in the Schizophyllaceae.</title>
        <authorList>
            <person name="Almasi E."/>
            <person name="Sahu N."/>
            <person name="Krizsan K."/>
            <person name="Balint B."/>
            <person name="Kovacs G.M."/>
            <person name="Kiss B."/>
            <person name="Cseklye J."/>
            <person name="Drula E."/>
            <person name="Henrissat B."/>
            <person name="Nagy I."/>
            <person name="Chovatia M."/>
            <person name="Adam C."/>
            <person name="LaButti K."/>
            <person name="Lipzen A."/>
            <person name="Riley R."/>
            <person name="Grigoriev I.V."/>
            <person name="Nagy L.G."/>
        </authorList>
    </citation>
    <scope>NUCLEOTIDE SEQUENCE [LARGE SCALE GENOMIC DNA]</scope>
    <source>
        <strain evidence="1 2">NL-1724</strain>
    </source>
</reference>
<evidence type="ECO:0000313" key="2">
    <source>
        <dbReference type="Proteomes" id="UP000320762"/>
    </source>
</evidence>
<proteinExistence type="predicted"/>
<evidence type="ECO:0008006" key="3">
    <source>
        <dbReference type="Google" id="ProtNLM"/>
    </source>
</evidence>
<gene>
    <name evidence="1" type="ORF">BD626DRAFT_568655</name>
</gene>
<evidence type="ECO:0000313" key="1">
    <source>
        <dbReference type="EMBL" id="TRM64054.1"/>
    </source>
</evidence>
<dbReference type="Proteomes" id="UP000320762">
    <property type="component" value="Unassembled WGS sequence"/>
</dbReference>
<protein>
    <recommendedName>
        <fullName evidence="3">F-box domain-containing protein</fullName>
    </recommendedName>
</protein>
<keyword evidence="2" id="KW-1185">Reference proteome</keyword>
<name>A0A550CH01_9AGAR</name>